<dbReference type="EMBL" id="JACHMS010000001">
    <property type="protein sequence ID" value="MBB4716579.1"/>
    <property type="molecule type" value="Genomic_DNA"/>
</dbReference>
<dbReference type="AlphaFoldDB" id="A0A7W7DUQ4"/>
<comment type="caution">
    <text evidence="1">The sequence shown here is derived from an EMBL/GenBank/DDBJ whole genome shotgun (WGS) entry which is preliminary data.</text>
</comment>
<evidence type="ECO:0000313" key="1">
    <source>
        <dbReference type="EMBL" id="MBB4716579.1"/>
    </source>
</evidence>
<keyword evidence="2" id="KW-1185">Reference proteome</keyword>
<organism evidence="1 2">
    <name type="scientific">Streptomyces luteogriseus</name>
    <dbReference type="NCBI Taxonomy" id="68233"/>
    <lineage>
        <taxon>Bacteria</taxon>
        <taxon>Bacillati</taxon>
        <taxon>Actinomycetota</taxon>
        <taxon>Actinomycetes</taxon>
        <taxon>Kitasatosporales</taxon>
        <taxon>Streptomycetaceae</taxon>
        <taxon>Streptomyces</taxon>
    </lineage>
</organism>
<evidence type="ECO:0000313" key="2">
    <source>
        <dbReference type="Proteomes" id="UP000565089"/>
    </source>
</evidence>
<gene>
    <name evidence="1" type="ORF">BJ965_006461</name>
</gene>
<dbReference type="Proteomes" id="UP000565089">
    <property type="component" value="Unassembled WGS sequence"/>
</dbReference>
<accession>A0A7W7DUQ4</accession>
<protein>
    <submittedName>
        <fullName evidence="1">Uncharacterized protein</fullName>
    </submittedName>
</protein>
<reference evidence="1 2" key="1">
    <citation type="submission" date="2020-08" db="EMBL/GenBank/DDBJ databases">
        <title>Sequencing the genomes of 1000 actinobacteria strains.</title>
        <authorList>
            <person name="Klenk H.-P."/>
        </authorList>
    </citation>
    <scope>NUCLEOTIDE SEQUENCE [LARGE SCALE GENOMIC DNA]</scope>
    <source>
        <strain evidence="1 2">DSM 40483</strain>
    </source>
</reference>
<proteinExistence type="predicted"/>
<name>A0A7W7DUQ4_9ACTN</name>
<sequence>MWRGWAALLADGLAEEPAGFTNLAVSGSQTGKCWNGGCPPRWTRSPTSCPSARLDLRASAAVSAALSATPTGQR</sequence>